<evidence type="ECO:0000256" key="1">
    <source>
        <dbReference type="SAM" id="MobiDB-lite"/>
    </source>
</evidence>
<accession>A0A6C0HLI8</accession>
<sequence length="50" mass="5978">MASLRGFYCELDRVMMKKVKNTQKHTKTQFNIAKTAHWHTDHTDHTDHTH</sequence>
<name>A0A6C0HLI8_9ZZZZ</name>
<feature type="compositionally biased region" description="Basic and acidic residues" evidence="1">
    <location>
        <begin position="38"/>
        <end position="50"/>
    </location>
</feature>
<evidence type="ECO:0000313" key="2">
    <source>
        <dbReference type="EMBL" id="QHT81237.1"/>
    </source>
</evidence>
<organism evidence="2">
    <name type="scientific">viral metagenome</name>
    <dbReference type="NCBI Taxonomy" id="1070528"/>
    <lineage>
        <taxon>unclassified sequences</taxon>
        <taxon>metagenomes</taxon>
        <taxon>organismal metagenomes</taxon>
    </lineage>
</organism>
<reference evidence="2" key="1">
    <citation type="journal article" date="2020" name="Nature">
        <title>Giant virus diversity and host interactions through global metagenomics.</title>
        <authorList>
            <person name="Schulz F."/>
            <person name="Roux S."/>
            <person name="Paez-Espino D."/>
            <person name="Jungbluth S."/>
            <person name="Walsh D.A."/>
            <person name="Denef V.J."/>
            <person name="McMahon K.D."/>
            <person name="Konstantinidis K.T."/>
            <person name="Eloe-Fadrosh E.A."/>
            <person name="Kyrpides N.C."/>
            <person name="Woyke T."/>
        </authorList>
    </citation>
    <scope>NUCLEOTIDE SEQUENCE</scope>
    <source>
        <strain evidence="2">GVMAG-M-3300023184-13</strain>
    </source>
</reference>
<dbReference type="EMBL" id="MN739979">
    <property type="protein sequence ID" value="QHT81237.1"/>
    <property type="molecule type" value="Genomic_DNA"/>
</dbReference>
<proteinExistence type="predicted"/>
<dbReference type="AlphaFoldDB" id="A0A6C0HLI8"/>
<feature type="region of interest" description="Disordered" evidence="1">
    <location>
        <begin position="31"/>
        <end position="50"/>
    </location>
</feature>
<protein>
    <submittedName>
        <fullName evidence="2">Uncharacterized protein</fullName>
    </submittedName>
</protein>